<dbReference type="InterPro" id="IPR000847">
    <property type="entry name" value="LysR_HTH_N"/>
</dbReference>
<reference evidence="6 7" key="1">
    <citation type="submission" date="2021-05" db="EMBL/GenBank/DDBJ databases">
        <title>The draft genome of Geobacter chapellei DSM 13688.</title>
        <authorList>
            <person name="Xu Z."/>
            <person name="Masuda Y."/>
            <person name="Itoh H."/>
            <person name="Senoo K."/>
        </authorList>
    </citation>
    <scope>NUCLEOTIDE SEQUENCE [LARGE SCALE GENOMIC DNA]</scope>
    <source>
        <strain evidence="6 7">DSM 13688</strain>
    </source>
</reference>
<dbReference type="RefSeq" id="WP_214298994.1">
    <property type="nucleotide sequence ID" value="NZ_JAHDYS010000009.1"/>
</dbReference>
<dbReference type="InterPro" id="IPR036390">
    <property type="entry name" value="WH_DNA-bd_sf"/>
</dbReference>
<protein>
    <submittedName>
        <fullName evidence="6">LysR family transcriptional regulator</fullName>
    </submittedName>
</protein>
<evidence type="ECO:0000313" key="6">
    <source>
        <dbReference type="EMBL" id="MBT1072257.1"/>
    </source>
</evidence>
<dbReference type="SUPFAM" id="SSF53850">
    <property type="entry name" value="Periplasmic binding protein-like II"/>
    <property type="match status" value="1"/>
</dbReference>
<keyword evidence="2" id="KW-0805">Transcription regulation</keyword>
<dbReference type="InterPro" id="IPR050950">
    <property type="entry name" value="HTH-type_LysR_regulators"/>
</dbReference>
<evidence type="ECO:0000259" key="5">
    <source>
        <dbReference type="PROSITE" id="PS50931"/>
    </source>
</evidence>
<comment type="similarity">
    <text evidence="1">Belongs to the LysR transcriptional regulatory family.</text>
</comment>
<keyword evidence="4" id="KW-0804">Transcription</keyword>
<dbReference type="Gene3D" id="3.40.190.10">
    <property type="entry name" value="Periplasmic binding protein-like II"/>
    <property type="match status" value="2"/>
</dbReference>
<dbReference type="Proteomes" id="UP000784128">
    <property type="component" value="Unassembled WGS sequence"/>
</dbReference>
<feature type="domain" description="HTH lysR-type" evidence="5">
    <location>
        <begin position="1"/>
        <end position="58"/>
    </location>
</feature>
<sequence length="291" mass="32331">MSLRNLQIITAVARKGSFAAAADYLGLTQSAISLQIKNLEEELGVLLFERSGRSPKLNANGRLVVDRAEEILSLYDGIKEELDPSGRVGGTLTLGVVPTVLTGPLPSVLGRLRKQYENLNVRLLSGLSAELFSKVEGAELDAALTTEPPFAVPPQYEWQPFDVEPFFMVTPMGTEAGTMEELFRRFTFVRFDKTAWAGAMVNGQLVAHNIRPRDVLEIDSLEATLHLVEQGLGIAVVPLNKKRLMQARSHFSLTEFGSPQLTRRVGMYQRRRHPRKTLTELVLNELCRECG</sequence>
<evidence type="ECO:0000256" key="2">
    <source>
        <dbReference type="ARBA" id="ARBA00023015"/>
    </source>
</evidence>
<keyword evidence="7" id="KW-1185">Reference proteome</keyword>
<dbReference type="SUPFAM" id="SSF46785">
    <property type="entry name" value="Winged helix' DNA-binding domain"/>
    <property type="match status" value="1"/>
</dbReference>
<comment type="caution">
    <text evidence="6">The sequence shown here is derived from an EMBL/GenBank/DDBJ whole genome shotgun (WGS) entry which is preliminary data.</text>
</comment>
<dbReference type="InterPro" id="IPR036388">
    <property type="entry name" value="WH-like_DNA-bd_sf"/>
</dbReference>
<evidence type="ECO:0000256" key="3">
    <source>
        <dbReference type="ARBA" id="ARBA00023125"/>
    </source>
</evidence>
<evidence type="ECO:0000256" key="1">
    <source>
        <dbReference type="ARBA" id="ARBA00009437"/>
    </source>
</evidence>
<dbReference type="PANTHER" id="PTHR30419">
    <property type="entry name" value="HTH-TYPE TRANSCRIPTIONAL REGULATOR YBHD"/>
    <property type="match status" value="1"/>
</dbReference>
<dbReference type="Pfam" id="PF00126">
    <property type="entry name" value="HTH_1"/>
    <property type="match status" value="1"/>
</dbReference>
<keyword evidence="3" id="KW-0238">DNA-binding</keyword>
<name>A0ABS5U995_9BACT</name>
<dbReference type="PROSITE" id="PS50931">
    <property type="entry name" value="HTH_LYSR"/>
    <property type="match status" value="1"/>
</dbReference>
<dbReference type="EMBL" id="JAHDYS010000009">
    <property type="protein sequence ID" value="MBT1072257.1"/>
    <property type="molecule type" value="Genomic_DNA"/>
</dbReference>
<gene>
    <name evidence="6" type="ORF">KJB30_10705</name>
</gene>
<proteinExistence type="inferred from homology"/>
<dbReference type="InterPro" id="IPR005119">
    <property type="entry name" value="LysR_subst-bd"/>
</dbReference>
<organism evidence="6 7">
    <name type="scientific">Pelotalea chapellei</name>
    <dbReference type="NCBI Taxonomy" id="44671"/>
    <lineage>
        <taxon>Bacteria</taxon>
        <taxon>Pseudomonadati</taxon>
        <taxon>Thermodesulfobacteriota</taxon>
        <taxon>Desulfuromonadia</taxon>
        <taxon>Geobacterales</taxon>
        <taxon>Geobacteraceae</taxon>
        <taxon>Pelotalea</taxon>
    </lineage>
</organism>
<accession>A0ABS5U995</accession>
<evidence type="ECO:0000256" key="4">
    <source>
        <dbReference type="ARBA" id="ARBA00023163"/>
    </source>
</evidence>
<dbReference type="PRINTS" id="PR00039">
    <property type="entry name" value="HTHLYSR"/>
</dbReference>
<dbReference type="Gene3D" id="1.10.10.10">
    <property type="entry name" value="Winged helix-like DNA-binding domain superfamily/Winged helix DNA-binding domain"/>
    <property type="match status" value="1"/>
</dbReference>
<dbReference type="Pfam" id="PF03466">
    <property type="entry name" value="LysR_substrate"/>
    <property type="match status" value="1"/>
</dbReference>
<evidence type="ECO:0000313" key="7">
    <source>
        <dbReference type="Proteomes" id="UP000784128"/>
    </source>
</evidence>